<gene>
    <name evidence="2" type="ORF">SD70_02560</name>
</gene>
<dbReference type="RefSeq" id="WP_041045375.1">
    <property type="nucleotide sequence ID" value="NZ_JXAK01000003.1"/>
</dbReference>
<keyword evidence="3" id="KW-1185">Reference proteome</keyword>
<dbReference type="InterPro" id="IPR018392">
    <property type="entry name" value="LysM"/>
</dbReference>
<sequence length="247" mass="28114">MPNQYDPPRTQFNRNLTIRLLKKGTLVDSFTFPIKPGEFQSDHPARMSTTQTLQGAYQDFGGLGVQKLTYQGHTGWRRRAPNAPNDGFEVFQALYNQTYKQYHKLMQEADDPSQVSCLVIDDLYDTVYEVSLDDFQAIKSRSTPLLYHYILHMTVINTQQKARDPKDYLGLQVQINDQMITADTINQALQSLIQYGGTAPRTYLVQRDDSLQSIAKSYGVDPLKIVQANGLQPPYIFNPGIVLNIPY</sequence>
<evidence type="ECO:0000313" key="3">
    <source>
        <dbReference type="Proteomes" id="UP000031967"/>
    </source>
</evidence>
<proteinExistence type="predicted"/>
<feature type="domain" description="LysM" evidence="1">
    <location>
        <begin position="201"/>
        <end position="245"/>
    </location>
</feature>
<dbReference type="EMBL" id="JXAK01000003">
    <property type="protein sequence ID" value="KIL42085.1"/>
    <property type="molecule type" value="Genomic_DNA"/>
</dbReference>
<dbReference type="CDD" id="cd00118">
    <property type="entry name" value="LysM"/>
    <property type="match status" value="1"/>
</dbReference>
<dbReference type="InterPro" id="IPR036779">
    <property type="entry name" value="LysM_dom_sf"/>
</dbReference>
<comment type="caution">
    <text evidence="2">The sequence shown here is derived from an EMBL/GenBank/DDBJ whole genome shotgun (WGS) entry which is preliminary data.</text>
</comment>
<dbReference type="PROSITE" id="PS51782">
    <property type="entry name" value="LYSM"/>
    <property type="match status" value="1"/>
</dbReference>
<accession>A0ABR5ANI4</accession>
<evidence type="ECO:0000259" key="1">
    <source>
        <dbReference type="PROSITE" id="PS51782"/>
    </source>
</evidence>
<dbReference type="Gene3D" id="3.10.350.10">
    <property type="entry name" value="LysM domain"/>
    <property type="match status" value="1"/>
</dbReference>
<dbReference type="SMART" id="SM00257">
    <property type="entry name" value="LysM"/>
    <property type="match status" value="1"/>
</dbReference>
<reference evidence="2 3" key="1">
    <citation type="submission" date="2014-12" db="EMBL/GenBank/DDBJ databases">
        <title>Draft genome sequence of Paenibacillus kamchatkensis strain B-2647.</title>
        <authorList>
            <person name="Karlyshev A.V."/>
            <person name="Kudryashova E.B."/>
        </authorList>
    </citation>
    <scope>NUCLEOTIDE SEQUENCE [LARGE SCALE GENOMIC DNA]</scope>
    <source>
        <strain evidence="2 3">VKM B-2647</strain>
    </source>
</reference>
<protein>
    <recommendedName>
        <fullName evidence="1">LysM domain-containing protein</fullName>
    </recommendedName>
</protein>
<evidence type="ECO:0000313" key="2">
    <source>
        <dbReference type="EMBL" id="KIL42085.1"/>
    </source>
</evidence>
<dbReference type="SUPFAM" id="SSF54106">
    <property type="entry name" value="LysM domain"/>
    <property type="match status" value="1"/>
</dbReference>
<organism evidence="2 3">
    <name type="scientific">Gordoniibacillus kamchatkensis</name>
    <dbReference type="NCBI Taxonomy" id="1590651"/>
    <lineage>
        <taxon>Bacteria</taxon>
        <taxon>Bacillati</taxon>
        <taxon>Bacillota</taxon>
        <taxon>Bacilli</taxon>
        <taxon>Bacillales</taxon>
        <taxon>Paenibacillaceae</taxon>
        <taxon>Gordoniibacillus</taxon>
    </lineage>
</organism>
<dbReference type="Proteomes" id="UP000031967">
    <property type="component" value="Unassembled WGS sequence"/>
</dbReference>
<dbReference type="Pfam" id="PF23980">
    <property type="entry name" value="Phage_tail_tube_init"/>
    <property type="match status" value="1"/>
</dbReference>
<name>A0ABR5ANI4_9BACL</name>
<dbReference type="Pfam" id="PF01476">
    <property type="entry name" value="LysM"/>
    <property type="match status" value="1"/>
</dbReference>
<dbReference type="InterPro" id="IPR056958">
    <property type="entry name" value="Phage_tail_tube_init_put"/>
</dbReference>